<dbReference type="InterPro" id="IPR039425">
    <property type="entry name" value="RNA_pol_sigma-70-like"/>
</dbReference>
<proteinExistence type="inferred from homology"/>
<keyword evidence="4 6" id="KW-0238">DNA-binding</keyword>
<sequence>MDHKKDKKLAYSITQTLLGEPRAFQYIIDQYQRLAFTIALRIVKDREDAEEVVQDAFLKVYKNLEQHNRSSKFSSWLFKIVYNTALTKIRKRELDYTSLPGEVDDYGMDYGIERIDAWNSLKQQDRENFIGIAMENMKQEDALILSLYYLADKDVSEICDIMDLKKSTTKVKLHRARAKLHVELNRLLKKELKELL</sequence>
<dbReference type="InterPro" id="IPR013249">
    <property type="entry name" value="RNA_pol_sigma70_r4_t2"/>
</dbReference>
<feature type="domain" description="RNA polymerase sigma-70 region 2" evidence="7">
    <location>
        <begin position="28"/>
        <end position="92"/>
    </location>
</feature>
<evidence type="ECO:0000259" key="8">
    <source>
        <dbReference type="Pfam" id="PF08281"/>
    </source>
</evidence>
<dbReference type="InterPro" id="IPR014284">
    <property type="entry name" value="RNA_pol_sigma-70_dom"/>
</dbReference>
<dbReference type="NCBIfam" id="TIGR02937">
    <property type="entry name" value="sigma70-ECF"/>
    <property type="match status" value="1"/>
</dbReference>
<dbReference type="SUPFAM" id="SSF88946">
    <property type="entry name" value="Sigma2 domain of RNA polymerase sigma factors"/>
    <property type="match status" value="1"/>
</dbReference>
<dbReference type="SUPFAM" id="SSF88659">
    <property type="entry name" value="Sigma3 and sigma4 domains of RNA polymerase sigma factors"/>
    <property type="match status" value="1"/>
</dbReference>
<dbReference type="InterPro" id="IPR000838">
    <property type="entry name" value="RNA_pol_sigma70_ECF_CS"/>
</dbReference>
<gene>
    <name evidence="9" type="ORF">QQ008_20140</name>
</gene>
<dbReference type="Pfam" id="PF08281">
    <property type="entry name" value="Sigma70_r4_2"/>
    <property type="match status" value="1"/>
</dbReference>
<comment type="similarity">
    <text evidence="1 6">Belongs to the sigma-70 factor family. ECF subfamily.</text>
</comment>
<dbReference type="InterPro" id="IPR036388">
    <property type="entry name" value="WH-like_DNA-bd_sf"/>
</dbReference>
<evidence type="ECO:0000256" key="2">
    <source>
        <dbReference type="ARBA" id="ARBA00023015"/>
    </source>
</evidence>
<evidence type="ECO:0000256" key="5">
    <source>
        <dbReference type="ARBA" id="ARBA00023163"/>
    </source>
</evidence>
<dbReference type="InterPro" id="IPR013324">
    <property type="entry name" value="RNA_pol_sigma_r3/r4-like"/>
</dbReference>
<evidence type="ECO:0000313" key="10">
    <source>
        <dbReference type="Proteomes" id="UP001172082"/>
    </source>
</evidence>
<keyword evidence="2 6" id="KW-0805">Transcription regulation</keyword>
<evidence type="ECO:0000256" key="6">
    <source>
        <dbReference type="RuleBase" id="RU000716"/>
    </source>
</evidence>
<keyword evidence="10" id="KW-1185">Reference proteome</keyword>
<dbReference type="Proteomes" id="UP001172082">
    <property type="component" value="Unassembled WGS sequence"/>
</dbReference>
<keyword evidence="3 6" id="KW-0731">Sigma factor</keyword>
<evidence type="ECO:0000313" key="9">
    <source>
        <dbReference type="EMBL" id="MDN5203711.1"/>
    </source>
</evidence>
<dbReference type="Pfam" id="PF04542">
    <property type="entry name" value="Sigma70_r2"/>
    <property type="match status" value="1"/>
</dbReference>
<dbReference type="PANTHER" id="PTHR43133:SF45">
    <property type="entry name" value="RNA POLYMERASE ECF-TYPE SIGMA FACTOR"/>
    <property type="match status" value="1"/>
</dbReference>
<keyword evidence="5 6" id="KW-0804">Transcription</keyword>
<protein>
    <recommendedName>
        <fullName evidence="6">RNA polymerase sigma factor</fullName>
    </recommendedName>
</protein>
<comment type="caution">
    <text evidence="9">The sequence shown here is derived from an EMBL/GenBank/DDBJ whole genome shotgun (WGS) entry which is preliminary data.</text>
</comment>
<accession>A0ABT8KSK6</accession>
<dbReference type="Gene3D" id="1.10.1740.10">
    <property type="match status" value="1"/>
</dbReference>
<name>A0ABT8KSK6_9BACT</name>
<evidence type="ECO:0000259" key="7">
    <source>
        <dbReference type="Pfam" id="PF04542"/>
    </source>
</evidence>
<dbReference type="InterPro" id="IPR007627">
    <property type="entry name" value="RNA_pol_sigma70_r2"/>
</dbReference>
<dbReference type="PANTHER" id="PTHR43133">
    <property type="entry name" value="RNA POLYMERASE ECF-TYPE SIGMA FACTO"/>
    <property type="match status" value="1"/>
</dbReference>
<dbReference type="InterPro" id="IPR013325">
    <property type="entry name" value="RNA_pol_sigma_r2"/>
</dbReference>
<dbReference type="EMBL" id="JAUJEA010000008">
    <property type="protein sequence ID" value="MDN5203711.1"/>
    <property type="molecule type" value="Genomic_DNA"/>
</dbReference>
<evidence type="ECO:0000256" key="1">
    <source>
        <dbReference type="ARBA" id="ARBA00010641"/>
    </source>
</evidence>
<dbReference type="RefSeq" id="WP_346753734.1">
    <property type="nucleotide sequence ID" value="NZ_JAUJEA010000008.1"/>
</dbReference>
<organism evidence="9 10">
    <name type="scientific">Splendidivirga corallicola</name>
    <dbReference type="NCBI Taxonomy" id="3051826"/>
    <lineage>
        <taxon>Bacteria</taxon>
        <taxon>Pseudomonadati</taxon>
        <taxon>Bacteroidota</taxon>
        <taxon>Cytophagia</taxon>
        <taxon>Cytophagales</taxon>
        <taxon>Splendidivirgaceae</taxon>
        <taxon>Splendidivirga</taxon>
    </lineage>
</organism>
<evidence type="ECO:0000256" key="4">
    <source>
        <dbReference type="ARBA" id="ARBA00023125"/>
    </source>
</evidence>
<feature type="domain" description="RNA polymerase sigma factor 70 region 4 type 2" evidence="8">
    <location>
        <begin position="133"/>
        <end position="180"/>
    </location>
</feature>
<dbReference type="PROSITE" id="PS01063">
    <property type="entry name" value="SIGMA70_ECF"/>
    <property type="match status" value="1"/>
</dbReference>
<evidence type="ECO:0000256" key="3">
    <source>
        <dbReference type="ARBA" id="ARBA00023082"/>
    </source>
</evidence>
<reference evidence="9" key="1">
    <citation type="submission" date="2023-06" db="EMBL/GenBank/DDBJ databases">
        <title>Genomic of Parafulvivirga corallium.</title>
        <authorList>
            <person name="Wang G."/>
        </authorList>
    </citation>
    <scope>NUCLEOTIDE SEQUENCE</scope>
    <source>
        <strain evidence="9">BMA10</strain>
    </source>
</reference>
<dbReference type="Gene3D" id="1.10.10.10">
    <property type="entry name" value="Winged helix-like DNA-binding domain superfamily/Winged helix DNA-binding domain"/>
    <property type="match status" value="1"/>
</dbReference>